<evidence type="ECO:0000256" key="1">
    <source>
        <dbReference type="SAM" id="Phobius"/>
    </source>
</evidence>
<dbReference type="GO" id="GO:0009307">
    <property type="term" value="P:DNA restriction-modification system"/>
    <property type="evidence" value="ECO:0007669"/>
    <property type="project" value="InterPro"/>
</dbReference>
<reference evidence="3 4" key="1">
    <citation type="journal article" date="2019" name="Nat. Microbiol.">
        <title>Mediterranean grassland soil C-N compound turnover is dependent on rainfall and depth, and is mediated by genomically divergent microorganisms.</title>
        <authorList>
            <person name="Diamond S."/>
            <person name="Andeer P.F."/>
            <person name="Li Z."/>
            <person name="Crits-Christoph A."/>
            <person name="Burstein D."/>
            <person name="Anantharaman K."/>
            <person name="Lane K.R."/>
            <person name="Thomas B.C."/>
            <person name="Pan C."/>
            <person name="Northen T.R."/>
            <person name="Banfield J.F."/>
        </authorList>
    </citation>
    <scope>NUCLEOTIDE SEQUENCE [LARGE SCALE GENOMIC DNA]</scope>
    <source>
        <strain evidence="3">WS_8</strain>
    </source>
</reference>
<name>A0A538TWB9_UNCEI</name>
<protein>
    <submittedName>
        <fullName evidence="3">Restriction endonuclease</fullName>
    </submittedName>
</protein>
<keyword evidence="3" id="KW-0540">Nuclease</keyword>
<dbReference type="InterPro" id="IPR011856">
    <property type="entry name" value="tRNA_endonuc-like_dom_sf"/>
</dbReference>
<accession>A0A538TWB9</accession>
<dbReference type="InterPro" id="IPR007560">
    <property type="entry name" value="Restrct_endonuc_IV_Mrr"/>
</dbReference>
<dbReference type="InterPro" id="IPR052906">
    <property type="entry name" value="Type_IV_Methyl-Rstrct_Enzyme"/>
</dbReference>
<feature type="transmembrane region" description="Helical" evidence="1">
    <location>
        <begin position="40"/>
        <end position="58"/>
    </location>
</feature>
<keyword evidence="1" id="KW-0812">Transmembrane</keyword>
<dbReference type="Proteomes" id="UP000316609">
    <property type="component" value="Unassembled WGS sequence"/>
</dbReference>
<keyword evidence="1" id="KW-1133">Transmembrane helix</keyword>
<dbReference type="AlphaFoldDB" id="A0A538TWB9"/>
<dbReference type="GO" id="GO:0015666">
    <property type="term" value="F:restriction endodeoxyribonuclease activity"/>
    <property type="evidence" value="ECO:0007669"/>
    <property type="project" value="TreeGrafter"/>
</dbReference>
<evidence type="ECO:0000313" key="4">
    <source>
        <dbReference type="Proteomes" id="UP000316609"/>
    </source>
</evidence>
<organism evidence="3 4">
    <name type="scientific">Eiseniibacteriota bacterium</name>
    <dbReference type="NCBI Taxonomy" id="2212470"/>
    <lineage>
        <taxon>Bacteria</taxon>
        <taxon>Candidatus Eiseniibacteriota</taxon>
    </lineage>
</organism>
<dbReference type="PANTHER" id="PTHR30015">
    <property type="entry name" value="MRR RESTRICTION SYSTEM PROTEIN"/>
    <property type="match status" value="1"/>
</dbReference>
<evidence type="ECO:0000313" key="3">
    <source>
        <dbReference type="EMBL" id="TMQ67930.1"/>
    </source>
</evidence>
<dbReference type="Gene3D" id="3.40.1350.10">
    <property type="match status" value="1"/>
</dbReference>
<keyword evidence="1" id="KW-0472">Membrane</keyword>
<sequence length="243" mass="27395">MSRRKRSQDMPPEERLFGLAVVTVLMLVGWFFWLPKNTNPLFVVSVLAGLAVLWWQWITSFQAIRRTYETRQQLAALTPVEFEQWCAHRLRELGYSVRHVGGQGDHGIDLFAEKDGELTVVQCKRFTGRRAVGEPQIRDLYGAMHAEKATHAIVMTAGYFTDDARAWARGKPIDLGMPIGSWGPGHRPCLCQRPTRWFRPPSLTRLNFDVTNVAARCWSVGTGARASLSMAAPDTRAAASRVR</sequence>
<dbReference type="GO" id="GO:0003677">
    <property type="term" value="F:DNA binding"/>
    <property type="evidence" value="ECO:0007669"/>
    <property type="project" value="InterPro"/>
</dbReference>
<dbReference type="Pfam" id="PF04471">
    <property type="entry name" value="Mrr_cat"/>
    <property type="match status" value="1"/>
</dbReference>
<dbReference type="InterPro" id="IPR011335">
    <property type="entry name" value="Restrct_endonuc-II-like"/>
</dbReference>
<keyword evidence="3" id="KW-0378">Hydrolase</keyword>
<feature type="domain" description="Restriction endonuclease type IV Mrr" evidence="2">
    <location>
        <begin position="75"/>
        <end position="175"/>
    </location>
</feature>
<evidence type="ECO:0000259" key="2">
    <source>
        <dbReference type="Pfam" id="PF04471"/>
    </source>
</evidence>
<dbReference type="SUPFAM" id="SSF52980">
    <property type="entry name" value="Restriction endonuclease-like"/>
    <property type="match status" value="1"/>
</dbReference>
<feature type="transmembrane region" description="Helical" evidence="1">
    <location>
        <begin position="16"/>
        <end position="34"/>
    </location>
</feature>
<comment type="caution">
    <text evidence="3">The sequence shown here is derived from an EMBL/GenBank/DDBJ whole genome shotgun (WGS) entry which is preliminary data.</text>
</comment>
<dbReference type="EMBL" id="VBOY01000022">
    <property type="protein sequence ID" value="TMQ67930.1"/>
    <property type="molecule type" value="Genomic_DNA"/>
</dbReference>
<proteinExistence type="predicted"/>
<gene>
    <name evidence="3" type="ORF">E6K78_03055</name>
</gene>
<dbReference type="PANTHER" id="PTHR30015:SF6">
    <property type="entry name" value="SLL1429 PROTEIN"/>
    <property type="match status" value="1"/>
</dbReference>
<keyword evidence="3" id="KW-0255">Endonuclease</keyword>